<dbReference type="Proteomes" id="UP001597349">
    <property type="component" value="Unassembled WGS sequence"/>
</dbReference>
<dbReference type="Gene3D" id="3.40.50.2300">
    <property type="match status" value="2"/>
</dbReference>
<dbReference type="SUPFAM" id="SSF47413">
    <property type="entry name" value="lambda repressor-like DNA-binding domains"/>
    <property type="match status" value="1"/>
</dbReference>
<dbReference type="EMBL" id="JBHUGY010000031">
    <property type="protein sequence ID" value="MFD2055451.1"/>
    <property type="molecule type" value="Genomic_DNA"/>
</dbReference>
<evidence type="ECO:0000259" key="4">
    <source>
        <dbReference type="PROSITE" id="PS50932"/>
    </source>
</evidence>
<dbReference type="PANTHER" id="PTHR30146:SF155">
    <property type="entry name" value="ALANINE RACEMASE"/>
    <property type="match status" value="1"/>
</dbReference>
<dbReference type="RefSeq" id="WP_379021688.1">
    <property type="nucleotide sequence ID" value="NZ_JBHUGY010000031.1"/>
</dbReference>
<evidence type="ECO:0000256" key="3">
    <source>
        <dbReference type="ARBA" id="ARBA00023163"/>
    </source>
</evidence>
<keyword evidence="1" id="KW-0805">Transcription regulation</keyword>
<dbReference type="InterPro" id="IPR046335">
    <property type="entry name" value="LacI/GalR-like_sensor"/>
</dbReference>
<dbReference type="SMART" id="SM00354">
    <property type="entry name" value="HTH_LACI"/>
    <property type="match status" value="1"/>
</dbReference>
<organism evidence="5 6">
    <name type="scientific">Mesorhizobium calcicola</name>
    <dbReference type="NCBI Taxonomy" id="1300310"/>
    <lineage>
        <taxon>Bacteria</taxon>
        <taxon>Pseudomonadati</taxon>
        <taxon>Pseudomonadota</taxon>
        <taxon>Alphaproteobacteria</taxon>
        <taxon>Hyphomicrobiales</taxon>
        <taxon>Phyllobacteriaceae</taxon>
        <taxon>Mesorhizobium</taxon>
    </lineage>
</organism>
<dbReference type="Pfam" id="PF00356">
    <property type="entry name" value="LacI"/>
    <property type="match status" value="1"/>
</dbReference>
<proteinExistence type="predicted"/>
<evidence type="ECO:0000313" key="6">
    <source>
        <dbReference type="Proteomes" id="UP001597349"/>
    </source>
</evidence>
<feature type="domain" description="HTH lacI-type" evidence="4">
    <location>
        <begin position="6"/>
        <end position="60"/>
    </location>
</feature>
<dbReference type="InterPro" id="IPR010982">
    <property type="entry name" value="Lambda_DNA-bd_dom_sf"/>
</dbReference>
<protein>
    <submittedName>
        <fullName evidence="5">LacI family DNA-binding transcriptional regulator</fullName>
    </submittedName>
</protein>
<accession>A0ABW4WFP5</accession>
<dbReference type="GO" id="GO:0003677">
    <property type="term" value="F:DNA binding"/>
    <property type="evidence" value="ECO:0007669"/>
    <property type="project" value="UniProtKB-KW"/>
</dbReference>
<reference evidence="6" key="1">
    <citation type="journal article" date="2019" name="Int. J. Syst. Evol. Microbiol.">
        <title>The Global Catalogue of Microorganisms (GCM) 10K type strain sequencing project: providing services to taxonomists for standard genome sequencing and annotation.</title>
        <authorList>
            <consortium name="The Broad Institute Genomics Platform"/>
            <consortium name="The Broad Institute Genome Sequencing Center for Infectious Disease"/>
            <person name="Wu L."/>
            <person name="Ma J."/>
        </authorList>
    </citation>
    <scope>NUCLEOTIDE SEQUENCE [LARGE SCALE GENOMIC DNA]</scope>
    <source>
        <strain evidence="6">CGMCC 1.16226</strain>
    </source>
</reference>
<keyword evidence="6" id="KW-1185">Reference proteome</keyword>
<evidence type="ECO:0000313" key="5">
    <source>
        <dbReference type="EMBL" id="MFD2055451.1"/>
    </source>
</evidence>
<dbReference type="PROSITE" id="PS50932">
    <property type="entry name" value="HTH_LACI_2"/>
    <property type="match status" value="1"/>
</dbReference>
<keyword evidence="3" id="KW-0804">Transcription</keyword>
<evidence type="ECO:0000256" key="1">
    <source>
        <dbReference type="ARBA" id="ARBA00023015"/>
    </source>
</evidence>
<dbReference type="PANTHER" id="PTHR30146">
    <property type="entry name" value="LACI-RELATED TRANSCRIPTIONAL REPRESSOR"/>
    <property type="match status" value="1"/>
</dbReference>
<keyword evidence="2 5" id="KW-0238">DNA-binding</keyword>
<dbReference type="CDD" id="cd01392">
    <property type="entry name" value="HTH_LacI"/>
    <property type="match status" value="1"/>
</dbReference>
<sequence>MVAKAVGIRALAAHLGLSIGTVSRALNGRRYVDQETRRRVIEAAATFGYAPNQSGRSLRQGATGMVAMMVPVSGKVAVADTIFMIVMEGLRVAIAESGLELMVLFDDPNDPDFAYLRRVTERRLVDGLIIADIQRIDRRIDYLLQKEMPFAAFGRSTSPGDFPWVDLNFEGFAETAIDRFAALGHREIACVTSSDEINYGFVMTDAYTAALSRHGIPFRSDLIFRVEASERGGYEFGERLLSVSKRPTAGILANETMAIGLYRKMSEAGLRPGSDFSMISFIEEPSARFLSPEATCFHTDFRLLGMRLAEALLGAMAPRTKGDAALIQEVLPTEIRAGGHSALEVAGFAP</sequence>
<dbReference type="SUPFAM" id="SSF53822">
    <property type="entry name" value="Periplasmic binding protein-like I"/>
    <property type="match status" value="1"/>
</dbReference>
<dbReference type="InterPro" id="IPR028082">
    <property type="entry name" value="Peripla_BP_I"/>
</dbReference>
<name>A0ABW4WFP5_9HYPH</name>
<comment type="caution">
    <text evidence="5">The sequence shown here is derived from an EMBL/GenBank/DDBJ whole genome shotgun (WGS) entry which is preliminary data.</text>
</comment>
<dbReference type="Gene3D" id="1.10.260.40">
    <property type="entry name" value="lambda repressor-like DNA-binding domains"/>
    <property type="match status" value="1"/>
</dbReference>
<gene>
    <name evidence="5" type="ORF">ACFSQT_21025</name>
</gene>
<evidence type="ECO:0000256" key="2">
    <source>
        <dbReference type="ARBA" id="ARBA00023125"/>
    </source>
</evidence>
<dbReference type="Pfam" id="PF13377">
    <property type="entry name" value="Peripla_BP_3"/>
    <property type="match status" value="1"/>
</dbReference>
<dbReference type="InterPro" id="IPR000843">
    <property type="entry name" value="HTH_LacI"/>
</dbReference>